<gene>
    <name evidence="1" type="ORF">DBZ45_11450</name>
</gene>
<dbReference type="Proteomes" id="UP000249166">
    <property type="component" value="Unassembled WGS sequence"/>
</dbReference>
<dbReference type="OrthoDB" id="4950699at2"/>
<dbReference type="EMBL" id="QLNP01000076">
    <property type="protein sequence ID" value="RAM37193.1"/>
    <property type="molecule type" value="Genomic_DNA"/>
</dbReference>
<protein>
    <submittedName>
        <fullName evidence="1">Uncharacterized protein</fullName>
    </submittedName>
</protein>
<evidence type="ECO:0000313" key="2">
    <source>
        <dbReference type="Proteomes" id="UP000249166"/>
    </source>
</evidence>
<dbReference type="AlphaFoldDB" id="A0A328HJL0"/>
<reference evidence="1 2" key="1">
    <citation type="submission" date="2018-04" db="EMBL/GenBank/DDBJ databases">
        <title>Bacteria isolated from cave deposits of Manipur.</title>
        <authorList>
            <person name="Sahoo D."/>
            <person name="Sarangthem I."/>
            <person name="Nandeibam J."/>
        </authorList>
    </citation>
    <scope>NUCLEOTIDE SEQUENCE [LARGE SCALE GENOMIC DNA]</scope>
    <source>
        <strain evidence="2">mrc11</strain>
    </source>
</reference>
<comment type="caution">
    <text evidence="1">The sequence shown here is derived from an EMBL/GenBank/DDBJ whole genome shotgun (WGS) entry which is preliminary data.</text>
</comment>
<proteinExistence type="predicted"/>
<accession>A0A328HJL0</accession>
<evidence type="ECO:0000313" key="1">
    <source>
        <dbReference type="EMBL" id="RAM37193.1"/>
    </source>
</evidence>
<organism evidence="1 2">
    <name type="scientific">Arthrobacter globiformis</name>
    <dbReference type="NCBI Taxonomy" id="1665"/>
    <lineage>
        <taxon>Bacteria</taxon>
        <taxon>Bacillati</taxon>
        <taxon>Actinomycetota</taxon>
        <taxon>Actinomycetes</taxon>
        <taxon>Micrococcales</taxon>
        <taxon>Micrococcaceae</taxon>
        <taxon>Arthrobacter</taxon>
    </lineage>
</organism>
<name>A0A328HJL0_ARTGO</name>
<sequence>MGQRPIVQWWNELDEPTRKWLVDNPGCVVLPRTVANVVCQVSGGHVAQDQHGELQLSEAEQSFIRAKSKASQVSAGKRA</sequence>